<evidence type="ECO:0000313" key="8">
    <source>
        <dbReference type="Proteomes" id="UP000027920"/>
    </source>
</evidence>
<dbReference type="PRINTS" id="PR00463">
    <property type="entry name" value="EP450I"/>
</dbReference>
<evidence type="ECO:0000256" key="1">
    <source>
        <dbReference type="ARBA" id="ARBA00001971"/>
    </source>
</evidence>
<dbReference type="Gene3D" id="1.10.630.10">
    <property type="entry name" value="Cytochrome P450"/>
    <property type="match status" value="1"/>
</dbReference>
<dbReference type="InterPro" id="IPR002401">
    <property type="entry name" value="Cyt_P450_E_grp-I"/>
</dbReference>
<evidence type="ECO:0000256" key="3">
    <source>
        <dbReference type="ARBA" id="ARBA00023002"/>
    </source>
</evidence>
<keyword evidence="5 6" id="KW-0349">Heme</keyword>
<evidence type="ECO:0000256" key="5">
    <source>
        <dbReference type="PIRSR" id="PIRSR602401-1"/>
    </source>
</evidence>
<dbReference type="PANTHER" id="PTHR24305">
    <property type="entry name" value="CYTOCHROME P450"/>
    <property type="match status" value="1"/>
</dbReference>
<dbReference type="InterPro" id="IPR001128">
    <property type="entry name" value="Cyt_P450"/>
</dbReference>
<comment type="similarity">
    <text evidence="6">Belongs to the cytochrome P450 family.</text>
</comment>
<dbReference type="RefSeq" id="XP_013257802.1">
    <property type="nucleotide sequence ID" value="XM_013402348.1"/>
</dbReference>
<keyword evidence="2 5" id="KW-0479">Metal-binding</keyword>
<feature type="binding site" description="axial binding residue" evidence="5">
    <location>
        <position position="180"/>
    </location>
    <ligand>
        <name>heme</name>
        <dbReference type="ChEBI" id="CHEBI:30413"/>
    </ligand>
    <ligandPart>
        <name>Fe</name>
        <dbReference type="ChEBI" id="CHEBI:18248"/>
    </ligandPart>
</feature>
<dbReference type="InterPro" id="IPR036396">
    <property type="entry name" value="Cyt_P450_sf"/>
</dbReference>
<dbReference type="HOGENOM" id="CLU_001570_14_7_1"/>
<evidence type="ECO:0008006" key="9">
    <source>
        <dbReference type="Google" id="ProtNLM"/>
    </source>
</evidence>
<evidence type="ECO:0000256" key="6">
    <source>
        <dbReference type="RuleBase" id="RU000461"/>
    </source>
</evidence>
<dbReference type="Pfam" id="PF00067">
    <property type="entry name" value="p450"/>
    <property type="match status" value="1"/>
</dbReference>
<dbReference type="Proteomes" id="UP000027920">
    <property type="component" value="Unassembled WGS sequence"/>
</dbReference>
<dbReference type="VEuPathDB" id="FungiDB:A1O9_08866"/>
<evidence type="ECO:0000256" key="4">
    <source>
        <dbReference type="ARBA" id="ARBA00023004"/>
    </source>
</evidence>
<dbReference type="GO" id="GO:0016705">
    <property type="term" value="F:oxidoreductase activity, acting on paired donors, with incorporation or reduction of molecular oxygen"/>
    <property type="evidence" value="ECO:0007669"/>
    <property type="project" value="InterPro"/>
</dbReference>
<dbReference type="SUPFAM" id="SSF48264">
    <property type="entry name" value="Cytochrome P450"/>
    <property type="match status" value="1"/>
</dbReference>
<protein>
    <recommendedName>
        <fullName evidence="9">Cytochrome P450 oxidoreductase</fullName>
    </recommendedName>
</protein>
<dbReference type="OrthoDB" id="4113639at2759"/>
<dbReference type="GeneID" id="25283776"/>
<comment type="caution">
    <text evidence="7">The sequence shown here is derived from an EMBL/GenBank/DDBJ whole genome shotgun (WGS) entry which is preliminary data.</text>
</comment>
<keyword evidence="6" id="KW-0503">Monooxygenase</keyword>
<gene>
    <name evidence="7" type="ORF">A1O9_08866</name>
</gene>
<evidence type="ECO:0000256" key="2">
    <source>
        <dbReference type="ARBA" id="ARBA00022723"/>
    </source>
</evidence>
<dbReference type="PANTHER" id="PTHR24305:SF231">
    <property type="entry name" value="P450, PUTATIVE (EUROFUNG)-RELATED"/>
    <property type="match status" value="1"/>
</dbReference>
<dbReference type="GO" id="GO:0005506">
    <property type="term" value="F:iron ion binding"/>
    <property type="evidence" value="ECO:0007669"/>
    <property type="project" value="InterPro"/>
</dbReference>
<dbReference type="GO" id="GO:0020037">
    <property type="term" value="F:heme binding"/>
    <property type="evidence" value="ECO:0007669"/>
    <property type="project" value="InterPro"/>
</dbReference>
<keyword evidence="8" id="KW-1185">Reference proteome</keyword>
<keyword evidence="4 5" id="KW-0408">Iron</keyword>
<name>A0A072P666_9EURO</name>
<reference evidence="7 8" key="1">
    <citation type="submission" date="2013-03" db="EMBL/GenBank/DDBJ databases">
        <title>The Genome Sequence of Exophiala aquamarina CBS 119918.</title>
        <authorList>
            <consortium name="The Broad Institute Genomics Platform"/>
            <person name="Cuomo C."/>
            <person name="de Hoog S."/>
            <person name="Gorbushina A."/>
            <person name="Walker B."/>
            <person name="Young S.K."/>
            <person name="Zeng Q."/>
            <person name="Gargeya S."/>
            <person name="Fitzgerald M."/>
            <person name="Haas B."/>
            <person name="Abouelleil A."/>
            <person name="Allen A.W."/>
            <person name="Alvarado L."/>
            <person name="Arachchi H.M."/>
            <person name="Berlin A.M."/>
            <person name="Chapman S.B."/>
            <person name="Gainer-Dewar J."/>
            <person name="Goldberg J."/>
            <person name="Griggs A."/>
            <person name="Gujja S."/>
            <person name="Hansen M."/>
            <person name="Howarth C."/>
            <person name="Imamovic A."/>
            <person name="Ireland A."/>
            <person name="Larimer J."/>
            <person name="McCowan C."/>
            <person name="Murphy C."/>
            <person name="Pearson M."/>
            <person name="Poon T.W."/>
            <person name="Priest M."/>
            <person name="Roberts A."/>
            <person name="Saif S."/>
            <person name="Shea T."/>
            <person name="Sisk P."/>
            <person name="Sykes S."/>
            <person name="Wortman J."/>
            <person name="Nusbaum C."/>
            <person name="Birren B."/>
        </authorList>
    </citation>
    <scope>NUCLEOTIDE SEQUENCE [LARGE SCALE GENOMIC DNA]</scope>
    <source>
        <strain evidence="7 8">CBS 119918</strain>
    </source>
</reference>
<dbReference type="STRING" id="1182545.A0A072P666"/>
<proteinExistence type="inferred from homology"/>
<dbReference type="InterPro" id="IPR050121">
    <property type="entry name" value="Cytochrome_P450_monoxygenase"/>
</dbReference>
<evidence type="ECO:0000313" key="7">
    <source>
        <dbReference type="EMBL" id="KEF55212.1"/>
    </source>
</evidence>
<dbReference type="AlphaFoldDB" id="A0A072P666"/>
<dbReference type="EMBL" id="AMGV01000008">
    <property type="protein sequence ID" value="KEF55212.1"/>
    <property type="molecule type" value="Genomic_DNA"/>
</dbReference>
<accession>A0A072P666</accession>
<dbReference type="PRINTS" id="PR00385">
    <property type="entry name" value="P450"/>
</dbReference>
<dbReference type="PROSITE" id="PS00086">
    <property type="entry name" value="CYTOCHROME_P450"/>
    <property type="match status" value="1"/>
</dbReference>
<comment type="cofactor">
    <cofactor evidence="1 5">
        <name>heme</name>
        <dbReference type="ChEBI" id="CHEBI:30413"/>
    </cofactor>
</comment>
<keyword evidence="3 6" id="KW-0560">Oxidoreductase</keyword>
<dbReference type="GO" id="GO:0004497">
    <property type="term" value="F:monooxygenase activity"/>
    <property type="evidence" value="ECO:0007669"/>
    <property type="project" value="UniProtKB-KW"/>
</dbReference>
<sequence>MKADQHDFTPVLEAQVNNGERLGVEQTVPALAANGIGSIIAGTDTTGLTLAIGSWSIYLDEGIRSRLHAELKTVWEAENSHPTLQDLERLPYLRACVNESLRFSSPISGRLPRITPQGGLDYAGHHIPAGTTISSAVYLQHFDEEVFAEPFTFNPDRWLAKDVSRQEQSLVPFSTGSRACLGLNLATAEIYIGLTTMIRWFKASRVLDRDLNTIIHFTRSVPGGLRVDLVEAEE</sequence>
<dbReference type="InterPro" id="IPR017972">
    <property type="entry name" value="Cyt_P450_CS"/>
</dbReference>
<organism evidence="7 8">
    <name type="scientific">Exophiala aquamarina CBS 119918</name>
    <dbReference type="NCBI Taxonomy" id="1182545"/>
    <lineage>
        <taxon>Eukaryota</taxon>
        <taxon>Fungi</taxon>
        <taxon>Dikarya</taxon>
        <taxon>Ascomycota</taxon>
        <taxon>Pezizomycotina</taxon>
        <taxon>Eurotiomycetes</taxon>
        <taxon>Chaetothyriomycetidae</taxon>
        <taxon>Chaetothyriales</taxon>
        <taxon>Herpotrichiellaceae</taxon>
        <taxon>Exophiala</taxon>
    </lineage>
</organism>